<keyword evidence="1" id="KW-0012">Acyltransferase</keyword>
<name>A0AC61NN79_9BACT</name>
<keyword evidence="1" id="KW-0808">Transferase</keyword>
<protein>
    <submittedName>
        <fullName evidence="1">Lysophospholipid acyltransferase family protein</fullName>
    </submittedName>
</protein>
<dbReference type="Proteomes" id="UP000826212">
    <property type="component" value="Chromosome"/>
</dbReference>
<evidence type="ECO:0000313" key="2">
    <source>
        <dbReference type="Proteomes" id="UP000826212"/>
    </source>
</evidence>
<organism evidence="1 2">
    <name type="scientific">Halosquirtibacter laminarini</name>
    <dbReference type="NCBI Taxonomy" id="3374600"/>
    <lineage>
        <taxon>Bacteria</taxon>
        <taxon>Pseudomonadati</taxon>
        <taxon>Bacteroidota</taxon>
        <taxon>Bacteroidia</taxon>
        <taxon>Marinilabiliales</taxon>
        <taxon>Prolixibacteraceae</taxon>
        <taxon>Halosquirtibacter</taxon>
    </lineage>
</organism>
<accession>A0AC61NN79</accession>
<reference evidence="1" key="1">
    <citation type="submission" date="2021-08" db="EMBL/GenBank/DDBJ databases">
        <title>Novel anaerobic bacterium isolated from sea squirt in East Sea, Republic of Korea.</title>
        <authorList>
            <person name="Nguyen T.H."/>
            <person name="Li Z."/>
            <person name="Lee Y.-J."/>
            <person name="Ko J."/>
            <person name="Kim S.-G."/>
        </authorList>
    </citation>
    <scope>NUCLEOTIDE SEQUENCE</scope>
    <source>
        <strain evidence="1">KCTC 25031</strain>
    </source>
</reference>
<sequence>MNQVQYMIIRGLTRIANIFPLRVHYFFSNLFYYLTYYIVRYRRGVVRTNLTNSFPDKDQKEILEIEKKFYRHLVDMTVETLYFSDISTEEVKKRVHIINPELLQKYIDQGRQIIVSVGHHNNWEWISCLKLSVPTSYLPVYKPLHNKAFDKFYLRLRSRLGAEPIPKNKIFKRLYNDYRLGIPSISGFINDQSPKKQDIQYWTTFLNQDTPIFLGVEKIAKKLDSVVVTAEITKPERGHYNVQFDLITKHAKDEEQYVITEKDTKHLEKTILKNPEFWLWTHKRWKHQRNS</sequence>
<keyword evidence="2" id="KW-1185">Reference proteome</keyword>
<evidence type="ECO:0000313" key="1">
    <source>
        <dbReference type="EMBL" id="QZE14462.1"/>
    </source>
</evidence>
<proteinExistence type="predicted"/>
<dbReference type="EMBL" id="CP081303">
    <property type="protein sequence ID" value="QZE14462.1"/>
    <property type="molecule type" value="Genomic_DNA"/>
</dbReference>
<gene>
    <name evidence="1" type="ORF">K4L44_00925</name>
</gene>